<sequence length="60" mass="6893">MKRFAKSSQGKHMSTPFAISDLNPQPTKHVWQIHIETNNGAQFPPPHHISHSKQEEEYVS</sequence>
<proteinExistence type="predicted"/>
<comment type="caution">
    <text evidence="1">The sequence shown here is derived from an EMBL/GenBank/DDBJ whole genome shotgun (WGS) entry which is preliminary data.</text>
</comment>
<organism evidence="1 2">
    <name type="scientific">Camellia lanceoleosa</name>
    <dbReference type="NCBI Taxonomy" id="1840588"/>
    <lineage>
        <taxon>Eukaryota</taxon>
        <taxon>Viridiplantae</taxon>
        <taxon>Streptophyta</taxon>
        <taxon>Embryophyta</taxon>
        <taxon>Tracheophyta</taxon>
        <taxon>Spermatophyta</taxon>
        <taxon>Magnoliopsida</taxon>
        <taxon>eudicotyledons</taxon>
        <taxon>Gunneridae</taxon>
        <taxon>Pentapetalae</taxon>
        <taxon>asterids</taxon>
        <taxon>Ericales</taxon>
        <taxon>Theaceae</taxon>
        <taxon>Camellia</taxon>
    </lineage>
</organism>
<gene>
    <name evidence="1" type="ORF">LOK49_LG03G02268</name>
</gene>
<protein>
    <submittedName>
        <fullName evidence="1">Uncharacterized protein</fullName>
    </submittedName>
</protein>
<dbReference type="EMBL" id="CM045763">
    <property type="protein sequence ID" value="KAI8021400.1"/>
    <property type="molecule type" value="Genomic_DNA"/>
</dbReference>
<evidence type="ECO:0000313" key="1">
    <source>
        <dbReference type="EMBL" id="KAI8021400.1"/>
    </source>
</evidence>
<accession>A0ACC0I7I0</accession>
<name>A0ACC0I7I0_9ERIC</name>
<evidence type="ECO:0000313" key="2">
    <source>
        <dbReference type="Proteomes" id="UP001060215"/>
    </source>
</evidence>
<dbReference type="Proteomes" id="UP001060215">
    <property type="component" value="Chromosome 6"/>
</dbReference>
<reference evidence="1 2" key="1">
    <citation type="journal article" date="2022" name="Plant J.">
        <title>Chromosome-level genome of Camellia lanceoleosa provides a valuable resource for understanding genome evolution and self-incompatibility.</title>
        <authorList>
            <person name="Gong W."/>
            <person name="Xiao S."/>
            <person name="Wang L."/>
            <person name="Liao Z."/>
            <person name="Chang Y."/>
            <person name="Mo W."/>
            <person name="Hu G."/>
            <person name="Li W."/>
            <person name="Zhao G."/>
            <person name="Zhu H."/>
            <person name="Hu X."/>
            <person name="Ji K."/>
            <person name="Xiang X."/>
            <person name="Song Q."/>
            <person name="Yuan D."/>
            <person name="Jin S."/>
            <person name="Zhang L."/>
        </authorList>
    </citation>
    <scope>NUCLEOTIDE SEQUENCE [LARGE SCALE GENOMIC DNA]</scope>
    <source>
        <strain evidence="1">SQ_2022a</strain>
    </source>
</reference>
<keyword evidence="2" id="KW-1185">Reference proteome</keyword>